<dbReference type="RefSeq" id="WP_147801092.1">
    <property type="nucleotide sequence ID" value="NZ_VPFL01000032.1"/>
</dbReference>
<evidence type="ECO:0000313" key="7">
    <source>
        <dbReference type="EMBL" id="TXF10392.1"/>
    </source>
</evidence>
<sequence>MWARIGVAALWLLHFFPLPLLSTLGRGLGSLAYRLAGSRRRVTLTNLRLCFPSMPEGERRRLARRHFQALGMAVLAEGVAWWGSKARLKRVVSLEGVEHWLRVRGQPVILLAPHFAGLDIGAIRLAAEWPACSVYRTQSNPYIDRLLRRARTRFEPVKLLARRDGIRGIVAAIQAGLPLYYLPDQDFGSRDAIFVPFFGVPAATITGLSRLARLTGAKVLPVITRQRPDGRGYHIRIYPPWEDFPGESVEADTRRMNAFIEERVLEMPEQYLWLHKRFKTRPPGEPPVYEG</sequence>
<dbReference type="EMBL" id="VPFL01000032">
    <property type="protein sequence ID" value="TXF10392.1"/>
    <property type="molecule type" value="Genomic_DNA"/>
</dbReference>
<gene>
    <name evidence="7" type="ORF">FR698_15465</name>
</gene>
<keyword evidence="5" id="KW-0472">Membrane</keyword>
<dbReference type="Proteomes" id="UP000321201">
    <property type="component" value="Unassembled WGS sequence"/>
</dbReference>
<keyword evidence="6 7" id="KW-0012">Acyltransferase</keyword>
<protein>
    <submittedName>
        <fullName evidence="7">Lipid A biosynthesis acyltransferase</fullName>
    </submittedName>
</protein>
<dbReference type="CDD" id="cd07984">
    <property type="entry name" value="LPLAT_LABLAT-like"/>
    <property type="match status" value="1"/>
</dbReference>
<dbReference type="Pfam" id="PF03279">
    <property type="entry name" value="Lip_A_acyltrans"/>
    <property type="match status" value="1"/>
</dbReference>
<accession>A0A5C7EQA7</accession>
<dbReference type="FunCoup" id="A0A5C7EQA7">
    <property type="interactions" value="284"/>
</dbReference>
<evidence type="ECO:0000256" key="3">
    <source>
        <dbReference type="ARBA" id="ARBA00022519"/>
    </source>
</evidence>
<evidence type="ECO:0000256" key="2">
    <source>
        <dbReference type="ARBA" id="ARBA00022475"/>
    </source>
</evidence>
<evidence type="ECO:0000313" key="8">
    <source>
        <dbReference type="Proteomes" id="UP000321201"/>
    </source>
</evidence>
<dbReference type="AlphaFoldDB" id="A0A5C7EQA7"/>
<dbReference type="PIRSF" id="PIRSF026649">
    <property type="entry name" value="MsbB"/>
    <property type="match status" value="1"/>
</dbReference>
<evidence type="ECO:0000256" key="6">
    <source>
        <dbReference type="ARBA" id="ARBA00023315"/>
    </source>
</evidence>
<dbReference type="PANTHER" id="PTHR30606:SF9">
    <property type="entry name" value="LIPID A BIOSYNTHESIS LAUROYLTRANSFERASE"/>
    <property type="match status" value="1"/>
</dbReference>
<dbReference type="OrthoDB" id="5291349at2"/>
<evidence type="ECO:0000256" key="4">
    <source>
        <dbReference type="ARBA" id="ARBA00022679"/>
    </source>
</evidence>
<dbReference type="GO" id="GO:0005886">
    <property type="term" value="C:plasma membrane"/>
    <property type="evidence" value="ECO:0007669"/>
    <property type="project" value="UniProtKB-SubCell"/>
</dbReference>
<keyword evidence="4 7" id="KW-0808">Transferase</keyword>
<proteinExistence type="predicted"/>
<keyword evidence="3" id="KW-0997">Cell inner membrane</keyword>
<comment type="subcellular location">
    <subcellularLocation>
        <location evidence="1">Cell inner membrane</location>
    </subcellularLocation>
</comment>
<dbReference type="InterPro" id="IPR004960">
    <property type="entry name" value="LipA_acyltrans"/>
</dbReference>
<keyword evidence="2" id="KW-1003">Cell membrane</keyword>
<organism evidence="7 8">
    <name type="scientific">Pelomicrobium methylotrophicum</name>
    <dbReference type="NCBI Taxonomy" id="2602750"/>
    <lineage>
        <taxon>Bacteria</taxon>
        <taxon>Pseudomonadati</taxon>
        <taxon>Pseudomonadota</taxon>
        <taxon>Hydrogenophilia</taxon>
        <taxon>Hydrogenophilia incertae sedis</taxon>
        <taxon>Pelomicrobium</taxon>
    </lineage>
</organism>
<keyword evidence="8" id="KW-1185">Reference proteome</keyword>
<reference evidence="7 8" key="1">
    <citation type="submission" date="2019-08" db="EMBL/GenBank/DDBJ databases">
        <title>Pelomicrobium methylotrophicum gen. nov., sp. nov. a moderately thermophilic, facultatively anaerobic, lithoautotrophic and methylotrophic bacterium isolated from a terrestrial mud volcano.</title>
        <authorList>
            <person name="Slobodkina G.B."/>
            <person name="Merkel A.Y."/>
            <person name="Slobodkin A.I."/>
        </authorList>
    </citation>
    <scope>NUCLEOTIDE SEQUENCE [LARGE SCALE GENOMIC DNA]</scope>
    <source>
        <strain evidence="7 8">SM250</strain>
    </source>
</reference>
<dbReference type="GO" id="GO:0009247">
    <property type="term" value="P:glycolipid biosynthetic process"/>
    <property type="evidence" value="ECO:0007669"/>
    <property type="project" value="UniProtKB-ARBA"/>
</dbReference>
<comment type="caution">
    <text evidence="7">The sequence shown here is derived from an EMBL/GenBank/DDBJ whole genome shotgun (WGS) entry which is preliminary data.</text>
</comment>
<dbReference type="GO" id="GO:0016746">
    <property type="term" value="F:acyltransferase activity"/>
    <property type="evidence" value="ECO:0007669"/>
    <property type="project" value="UniProtKB-KW"/>
</dbReference>
<evidence type="ECO:0000256" key="5">
    <source>
        <dbReference type="ARBA" id="ARBA00023136"/>
    </source>
</evidence>
<dbReference type="InParanoid" id="A0A5C7EQA7"/>
<evidence type="ECO:0000256" key="1">
    <source>
        <dbReference type="ARBA" id="ARBA00004533"/>
    </source>
</evidence>
<dbReference type="PANTHER" id="PTHR30606">
    <property type="entry name" value="LIPID A BIOSYNTHESIS LAUROYL ACYLTRANSFERASE"/>
    <property type="match status" value="1"/>
</dbReference>
<name>A0A5C7EQA7_9PROT</name>